<evidence type="ECO:0000259" key="1">
    <source>
        <dbReference type="Pfam" id="PF08281"/>
    </source>
</evidence>
<dbReference type="EMBL" id="QVRA01000020">
    <property type="protein sequence ID" value="RJG52951.1"/>
    <property type="molecule type" value="Genomic_DNA"/>
</dbReference>
<dbReference type="GO" id="GO:0016987">
    <property type="term" value="F:sigma factor activity"/>
    <property type="evidence" value="ECO:0007669"/>
    <property type="project" value="InterPro"/>
</dbReference>
<gene>
    <name evidence="2" type="ORF">D0Z70_18110</name>
</gene>
<dbReference type="Pfam" id="PF08281">
    <property type="entry name" value="Sigma70_r4_2"/>
    <property type="match status" value="1"/>
</dbReference>
<evidence type="ECO:0000313" key="2">
    <source>
        <dbReference type="EMBL" id="RJG52951.1"/>
    </source>
</evidence>
<organism evidence="2 3">
    <name type="scientific">Sphingobium terrigena</name>
    <dbReference type="NCBI Taxonomy" id="2304063"/>
    <lineage>
        <taxon>Bacteria</taxon>
        <taxon>Pseudomonadati</taxon>
        <taxon>Pseudomonadota</taxon>
        <taxon>Alphaproteobacteria</taxon>
        <taxon>Sphingomonadales</taxon>
        <taxon>Sphingomonadaceae</taxon>
        <taxon>Sphingobium</taxon>
    </lineage>
</organism>
<name>A0A418YNW1_9SPHN</name>
<keyword evidence="3" id="KW-1185">Reference proteome</keyword>
<reference evidence="2 3" key="1">
    <citation type="submission" date="2018-08" db="EMBL/GenBank/DDBJ databases">
        <title>Sphingobium sp. EO9.</title>
        <authorList>
            <person name="Park Y."/>
            <person name="Kim K.H."/>
            <person name="Jeon C.O."/>
        </authorList>
    </citation>
    <scope>NUCLEOTIDE SEQUENCE [LARGE SCALE GENOMIC DNA]</scope>
    <source>
        <strain evidence="2 3">EO9</strain>
    </source>
</reference>
<dbReference type="Proteomes" id="UP000283469">
    <property type="component" value="Unassembled WGS sequence"/>
</dbReference>
<feature type="domain" description="RNA polymerase sigma factor 70 region 4 type 2" evidence="1">
    <location>
        <begin position="103"/>
        <end position="154"/>
    </location>
</feature>
<dbReference type="InterPro" id="IPR013324">
    <property type="entry name" value="RNA_pol_sigma_r3/r4-like"/>
</dbReference>
<dbReference type="RefSeq" id="WP_119748838.1">
    <property type="nucleotide sequence ID" value="NZ_QVRA01000020.1"/>
</dbReference>
<dbReference type="InterPro" id="IPR013249">
    <property type="entry name" value="RNA_pol_sigma70_r4_t2"/>
</dbReference>
<protein>
    <recommendedName>
        <fullName evidence="1">RNA polymerase sigma factor 70 region 4 type 2 domain-containing protein</fullName>
    </recommendedName>
</protein>
<dbReference type="OrthoDB" id="7473343at2"/>
<evidence type="ECO:0000313" key="3">
    <source>
        <dbReference type="Proteomes" id="UP000283469"/>
    </source>
</evidence>
<proteinExistence type="predicted"/>
<dbReference type="Gene3D" id="1.10.10.10">
    <property type="entry name" value="Winged helix-like DNA-binding domain superfamily/Winged helix DNA-binding domain"/>
    <property type="match status" value="1"/>
</dbReference>
<dbReference type="SUPFAM" id="SSF88659">
    <property type="entry name" value="Sigma3 and sigma4 domains of RNA polymerase sigma factors"/>
    <property type="match status" value="1"/>
</dbReference>
<dbReference type="InterPro" id="IPR036388">
    <property type="entry name" value="WH-like_DNA-bd_sf"/>
</dbReference>
<sequence>MHNSKIVSLLQDLGAYLFGGAWSWSRGKAPPFFRRLTGVADRLGDARHPAIAVARARLEGAPVLRIDADETRVEETPQGVWVRGWIWVEQHALDSGDAKQEAKLRSALAELPQQRRVIYLSHCVEGLTYPAIATRLDLDVAEVQRELAAALLALSLALDET</sequence>
<comment type="caution">
    <text evidence="2">The sequence shown here is derived from an EMBL/GenBank/DDBJ whole genome shotgun (WGS) entry which is preliminary data.</text>
</comment>
<dbReference type="AlphaFoldDB" id="A0A418YNW1"/>
<dbReference type="GO" id="GO:0006352">
    <property type="term" value="P:DNA-templated transcription initiation"/>
    <property type="evidence" value="ECO:0007669"/>
    <property type="project" value="InterPro"/>
</dbReference>
<accession>A0A418YNW1</accession>
<dbReference type="GO" id="GO:0003677">
    <property type="term" value="F:DNA binding"/>
    <property type="evidence" value="ECO:0007669"/>
    <property type="project" value="InterPro"/>
</dbReference>